<name>A0A6P2GLH9_9BURK</name>
<dbReference type="SUPFAM" id="SSF53254">
    <property type="entry name" value="Phosphoglycerate mutase-like"/>
    <property type="match status" value="1"/>
</dbReference>
<dbReference type="InterPro" id="IPR013078">
    <property type="entry name" value="His_Pase_superF_clade-1"/>
</dbReference>
<evidence type="ECO:0000313" key="2">
    <source>
        <dbReference type="Proteomes" id="UP000494201"/>
    </source>
</evidence>
<evidence type="ECO:0000313" key="1">
    <source>
        <dbReference type="EMBL" id="VVU53827.1"/>
    </source>
</evidence>
<organism evidence="1 2">
    <name type="scientific">Burkholderia anthina</name>
    <dbReference type="NCBI Taxonomy" id="179879"/>
    <lineage>
        <taxon>Bacteria</taxon>
        <taxon>Pseudomonadati</taxon>
        <taxon>Pseudomonadota</taxon>
        <taxon>Betaproteobacteria</taxon>
        <taxon>Burkholderiales</taxon>
        <taxon>Burkholderiaceae</taxon>
        <taxon>Burkholderia</taxon>
        <taxon>Burkholderia cepacia complex</taxon>
    </lineage>
</organism>
<gene>
    <name evidence="1" type="ORF">BAN20980_06485</name>
</gene>
<dbReference type="Gene3D" id="3.40.50.1240">
    <property type="entry name" value="Phosphoglycerate mutase-like"/>
    <property type="match status" value="1"/>
</dbReference>
<protein>
    <submittedName>
        <fullName evidence="1">Phosphoglycerate mutase</fullName>
    </submittedName>
</protein>
<accession>A0A6P2GLH9</accession>
<dbReference type="Proteomes" id="UP000494201">
    <property type="component" value="Unassembled WGS sequence"/>
</dbReference>
<proteinExistence type="predicted"/>
<sequence length="211" mass="22532">MIGTAAPCRLEQSTTDMIQPVSLRLIAHASTRAMRTGTFPDDDPLDAHGLADAASMRERFIGVPHAIALSSPALCAQQTADALGLRVRLDDALRDGGYGRWRGKRLHDLARDLPDELGAWLGDPRASPHGGESFEDVACRVGAWLDGLPPGRDVVAVTHAAIVRAAIAHALRMASQAAMRIDVAPLSCTLFVRSHDKWTVTTDDDGRDAGA</sequence>
<dbReference type="Pfam" id="PF00300">
    <property type="entry name" value="His_Phos_1"/>
    <property type="match status" value="1"/>
</dbReference>
<dbReference type="CDD" id="cd07067">
    <property type="entry name" value="HP_PGM_like"/>
    <property type="match status" value="1"/>
</dbReference>
<dbReference type="SMART" id="SM00855">
    <property type="entry name" value="PGAM"/>
    <property type="match status" value="1"/>
</dbReference>
<dbReference type="InterPro" id="IPR029033">
    <property type="entry name" value="His_PPase_superfam"/>
</dbReference>
<dbReference type="EMBL" id="CABVLY010000040">
    <property type="protein sequence ID" value="VVU53827.1"/>
    <property type="molecule type" value="Genomic_DNA"/>
</dbReference>
<reference evidence="1 2" key="1">
    <citation type="submission" date="2019-09" db="EMBL/GenBank/DDBJ databases">
        <authorList>
            <person name="Depoorter E."/>
        </authorList>
    </citation>
    <scope>NUCLEOTIDE SEQUENCE [LARGE SCALE GENOMIC DNA]</scope>
    <source>
        <strain evidence="1">LMG 20980</strain>
    </source>
</reference>
<dbReference type="AlphaFoldDB" id="A0A6P2GLH9"/>